<keyword evidence="2" id="KW-1185">Reference proteome</keyword>
<dbReference type="EnsemblPlants" id="OPUNC06G20570.1">
    <property type="protein sequence ID" value="OPUNC06G20570.1"/>
    <property type="gene ID" value="OPUNC06G20570"/>
</dbReference>
<dbReference type="AlphaFoldDB" id="A0A0E0LE10"/>
<reference evidence="1" key="1">
    <citation type="submission" date="2015-04" db="UniProtKB">
        <authorList>
            <consortium name="EnsemblPlants"/>
        </authorList>
    </citation>
    <scope>IDENTIFICATION</scope>
</reference>
<dbReference type="Proteomes" id="UP000026962">
    <property type="component" value="Chromosome 6"/>
</dbReference>
<evidence type="ECO:0000313" key="2">
    <source>
        <dbReference type="Proteomes" id="UP000026962"/>
    </source>
</evidence>
<accession>A0A0E0LE10</accession>
<protein>
    <submittedName>
        <fullName evidence="1">Uncharacterized protein</fullName>
    </submittedName>
</protein>
<proteinExistence type="predicted"/>
<sequence>MLSNNCQFTSYCGNELSVGHSRWPFDAIVLDQPPQNVGNMEWNMGILGDSQAAMRRGSGCRKARASFESTSG</sequence>
<name>A0A0E0LE10_ORYPU</name>
<organism evidence="1">
    <name type="scientific">Oryza punctata</name>
    <name type="common">Red rice</name>
    <dbReference type="NCBI Taxonomy" id="4537"/>
    <lineage>
        <taxon>Eukaryota</taxon>
        <taxon>Viridiplantae</taxon>
        <taxon>Streptophyta</taxon>
        <taxon>Embryophyta</taxon>
        <taxon>Tracheophyta</taxon>
        <taxon>Spermatophyta</taxon>
        <taxon>Magnoliopsida</taxon>
        <taxon>Liliopsida</taxon>
        <taxon>Poales</taxon>
        <taxon>Poaceae</taxon>
        <taxon>BOP clade</taxon>
        <taxon>Oryzoideae</taxon>
        <taxon>Oryzeae</taxon>
        <taxon>Oryzinae</taxon>
        <taxon>Oryza</taxon>
    </lineage>
</organism>
<reference evidence="1" key="2">
    <citation type="submission" date="2018-05" db="EMBL/GenBank/DDBJ databases">
        <title>OpunRS2 (Oryza punctata Reference Sequence Version 2).</title>
        <authorList>
            <person name="Zhang J."/>
            <person name="Kudrna D."/>
            <person name="Lee S."/>
            <person name="Talag J."/>
            <person name="Welchert J."/>
            <person name="Wing R.A."/>
        </authorList>
    </citation>
    <scope>NUCLEOTIDE SEQUENCE [LARGE SCALE GENOMIC DNA]</scope>
</reference>
<evidence type="ECO:0000313" key="1">
    <source>
        <dbReference type="EnsemblPlants" id="OPUNC06G20570.1"/>
    </source>
</evidence>
<dbReference type="HOGENOM" id="CLU_2726604_0_0_1"/>
<dbReference type="Gramene" id="OPUNC06G20570.1">
    <property type="protein sequence ID" value="OPUNC06G20570.1"/>
    <property type="gene ID" value="OPUNC06G20570"/>
</dbReference>